<organism evidence="1 2">
    <name type="scientific">Saccharopolyspora phatthalungensis</name>
    <dbReference type="NCBI Taxonomy" id="664693"/>
    <lineage>
        <taxon>Bacteria</taxon>
        <taxon>Bacillati</taxon>
        <taxon>Actinomycetota</taxon>
        <taxon>Actinomycetes</taxon>
        <taxon>Pseudonocardiales</taxon>
        <taxon>Pseudonocardiaceae</taxon>
        <taxon>Saccharopolyspora</taxon>
    </lineage>
</organism>
<proteinExistence type="predicted"/>
<gene>
    <name evidence="1" type="ORF">BJ970_003946</name>
</gene>
<keyword evidence="2" id="KW-1185">Reference proteome</keyword>
<dbReference type="Proteomes" id="UP000584374">
    <property type="component" value="Unassembled WGS sequence"/>
</dbReference>
<dbReference type="AlphaFoldDB" id="A0A840Q1L9"/>
<accession>A0A840Q1L9</accession>
<evidence type="ECO:0000313" key="1">
    <source>
        <dbReference type="EMBL" id="MBB5156412.1"/>
    </source>
</evidence>
<reference evidence="1 2" key="1">
    <citation type="submission" date="2020-08" db="EMBL/GenBank/DDBJ databases">
        <title>Sequencing the genomes of 1000 actinobacteria strains.</title>
        <authorList>
            <person name="Klenk H.-P."/>
        </authorList>
    </citation>
    <scope>NUCLEOTIDE SEQUENCE [LARGE SCALE GENOMIC DNA]</scope>
    <source>
        <strain evidence="1 2">DSM 45584</strain>
    </source>
</reference>
<dbReference type="InterPro" id="IPR025680">
    <property type="entry name" value="DddI"/>
</dbReference>
<dbReference type="RefSeq" id="WP_184727562.1">
    <property type="nucleotide sequence ID" value="NZ_JACHIW010000001.1"/>
</dbReference>
<sequence>MTATDTATVITVVFHSEFHYARTLEEVDALVRRIVEDPPRPVCAVYVWDRPCRGHFEPGGPAFPTGRLRVSTSPATGWGALNYVDRDRPDGALVDSFNPDAGPATPVLPLDTNGIDFPASASLPLEKVREAIAEYCRTGARPTCVQWQLGEWY</sequence>
<evidence type="ECO:0000313" key="2">
    <source>
        <dbReference type="Proteomes" id="UP000584374"/>
    </source>
</evidence>
<dbReference type="EMBL" id="JACHIW010000001">
    <property type="protein sequence ID" value="MBB5156412.1"/>
    <property type="molecule type" value="Genomic_DNA"/>
</dbReference>
<evidence type="ECO:0008006" key="3">
    <source>
        <dbReference type="Google" id="ProtNLM"/>
    </source>
</evidence>
<protein>
    <recommendedName>
        <fullName evidence="3">Immunity protein Imm1</fullName>
    </recommendedName>
</protein>
<comment type="caution">
    <text evidence="1">The sequence shown here is derived from an EMBL/GenBank/DDBJ whole genome shotgun (WGS) entry which is preliminary data.</text>
</comment>
<dbReference type="Pfam" id="PF14430">
    <property type="entry name" value="Imm1"/>
    <property type="match status" value="1"/>
</dbReference>
<name>A0A840Q1L9_9PSEU</name>